<feature type="region of interest" description="Disordered" evidence="2">
    <location>
        <begin position="93"/>
        <end position="118"/>
    </location>
</feature>
<protein>
    <submittedName>
        <fullName evidence="3">Uncharacterized protein</fullName>
    </submittedName>
</protein>
<proteinExistence type="predicted"/>
<evidence type="ECO:0000313" key="3">
    <source>
        <dbReference type="EMBL" id="KAL1544415.1"/>
    </source>
</evidence>
<accession>A0ABD1GL51</accession>
<dbReference type="AlphaFoldDB" id="A0ABD1GL51"/>
<dbReference type="Pfam" id="PF07795">
    <property type="entry name" value="DUF1635"/>
    <property type="match status" value="1"/>
</dbReference>
<gene>
    <name evidence="3" type="ORF">AAHA92_21270</name>
</gene>
<dbReference type="PANTHER" id="PTHR33431:SF3">
    <property type="entry name" value="ENABLED-LIKE PROTEIN (DUF1635)"/>
    <property type="match status" value="1"/>
</dbReference>
<feature type="compositionally biased region" description="Pro residues" evidence="2">
    <location>
        <begin position="165"/>
        <end position="180"/>
    </location>
</feature>
<comment type="caution">
    <text evidence="3">The sequence shown here is derived from an EMBL/GenBank/DDBJ whole genome shotgun (WGS) entry which is preliminary data.</text>
</comment>
<dbReference type="EMBL" id="JBEAFC010000008">
    <property type="protein sequence ID" value="KAL1544415.1"/>
    <property type="molecule type" value="Genomic_DNA"/>
</dbReference>
<evidence type="ECO:0000313" key="4">
    <source>
        <dbReference type="Proteomes" id="UP001567538"/>
    </source>
</evidence>
<dbReference type="PANTHER" id="PTHR33431">
    <property type="entry name" value="ENABLED-LIKE PROTEIN (DUF1635)"/>
    <property type="match status" value="1"/>
</dbReference>
<dbReference type="Proteomes" id="UP001567538">
    <property type="component" value="Unassembled WGS sequence"/>
</dbReference>
<organism evidence="3 4">
    <name type="scientific">Salvia divinorum</name>
    <name type="common">Maria pastora</name>
    <name type="synonym">Diviner's sage</name>
    <dbReference type="NCBI Taxonomy" id="28513"/>
    <lineage>
        <taxon>Eukaryota</taxon>
        <taxon>Viridiplantae</taxon>
        <taxon>Streptophyta</taxon>
        <taxon>Embryophyta</taxon>
        <taxon>Tracheophyta</taxon>
        <taxon>Spermatophyta</taxon>
        <taxon>Magnoliopsida</taxon>
        <taxon>eudicotyledons</taxon>
        <taxon>Gunneridae</taxon>
        <taxon>Pentapetalae</taxon>
        <taxon>asterids</taxon>
        <taxon>lamiids</taxon>
        <taxon>Lamiales</taxon>
        <taxon>Lamiaceae</taxon>
        <taxon>Nepetoideae</taxon>
        <taxon>Mentheae</taxon>
        <taxon>Salviinae</taxon>
        <taxon>Salvia</taxon>
        <taxon>Salvia subgen. Calosphace</taxon>
    </lineage>
</organism>
<name>A0ABD1GL51_SALDI</name>
<dbReference type="InterPro" id="IPR012862">
    <property type="entry name" value="DUF1635"/>
</dbReference>
<keyword evidence="4" id="KW-1185">Reference proteome</keyword>
<evidence type="ECO:0000256" key="2">
    <source>
        <dbReference type="SAM" id="MobiDB-lite"/>
    </source>
</evidence>
<sequence length="193" mass="21584">MDFDHDAPLLLNSAYFPQQKGMDEMKQFVMLSMELQETRLRAEQDLKSRDAQILRLKELLAAAIKERDEARDNCKKILLEKILLHQSAPNSAISSIEDEPTRGIDGFSSSDCDESIASSPHRMPAELIKGPLPEKGKLLQAVVKAGPLLQTLLLAGPLPQWRHPPPAVDPYQIPPPPSPHWPARKRGLSQVYN</sequence>
<keyword evidence="1" id="KW-0175">Coiled coil</keyword>
<evidence type="ECO:0000256" key="1">
    <source>
        <dbReference type="SAM" id="Coils"/>
    </source>
</evidence>
<feature type="coiled-coil region" evidence="1">
    <location>
        <begin position="53"/>
        <end position="80"/>
    </location>
</feature>
<feature type="region of interest" description="Disordered" evidence="2">
    <location>
        <begin position="165"/>
        <end position="193"/>
    </location>
</feature>
<reference evidence="3 4" key="1">
    <citation type="submission" date="2024-06" db="EMBL/GenBank/DDBJ databases">
        <title>A chromosome level genome sequence of Diviner's sage (Salvia divinorum).</title>
        <authorList>
            <person name="Ford S.A."/>
            <person name="Ro D.-K."/>
            <person name="Ness R.W."/>
            <person name="Phillips M.A."/>
        </authorList>
    </citation>
    <scope>NUCLEOTIDE SEQUENCE [LARGE SCALE GENOMIC DNA]</scope>
    <source>
        <strain evidence="3">SAF-2024a</strain>
        <tissue evidence="3">Leaf</tissue>
    </source>
</reference>